<evidence type="ECO:0000259" key="6">
    <source>
        <dbReference type="Pfam" id="PF00501"/>
    </source>
</evidence>
<evidence type="ECO:0000256" key="1">
    <source>
        <dbReference type="ARBA" id="ARBA00006432"/>
    </source>
</evidence>
<organism evidence="7 8">
    <name type="scientific">Kineococcus radiotolerans (strain ATCC BAA-149 / DSM 14245 / SRS30216)</name>
    <dbReference type="NCBI Taxonomy" id="266940"/>
    <lineage>
        <taxon>Bacteria</taxon>
        <taxon>Bacillati</taxon>
        <taxon>Actinomycetota</taxon>
        <taxon>Actinomycetes</taxon>
        <taxon>Kineosporiales</taxon>
        <taxon>Kineosporiaceae</taxon>
        <taxon>Kineococcus</taxon>
    </lineage>
</organism>
<reference evidence="8" key="1">
    <citation type="journal article" date="2008" name="PLoS ONE">
        <title>Survival in nuclear waste, extreme resistance, and potential applications gleaned from the genome sequence of Kineococcus radiotolerans SRS30216.</title>
        <authorList>
            <person name="Bagwell C.E."/>
            <person name="Bhat S."/>
            <person name="Hawkins G.M."/>
            <person name="Smith B.W."/>
            <person name="Biswas T."/>
            <person name="Hoover T.R."/>
            <person name="Saunders E."/>
            <person name="Han C.S."/>
            <person name="Tsodikov O.V."/>
            <person name="Shimkets L.J."/>
        </authorList>
    </citation>
    <scope>NUCLEOTIDE SEQUENCE [LARGE SCALE GENOMIC DNA]</scope>
    <source>
        <strain evidence="8">ATCC BAA-149 / DSM 14245 / SRS30216</strain>
    </source>
</reference>
<protein>
    <recommendedName>
        <fullName evidence="5">Acyl-CoA synthetase</fullName>
    </recommendedName>
</protein>
<accession>A6WD16</accession>
<dbReference type="HOGENOM" id="CLU_000022_45_5_11"/>
<keyword evidence="8" id="KW-1185">Reference proteome</keyword>
<evidence type="ECO:0000256" key="4">
    <source>
        <dbReference type="ARBA" id="ARBA00023098"/>
    </source>
</evidence>
<dbReference type="InterPro" id="IPR042099">
    <property type="entry name" value="ANL_N_sf"/>
</dbReference>
<dbReference type="PANTHER" id="PTHR43272">
    <property type="entry name" value="LONG-CHAIN-FATTY-ACID--COA LIGASE"/>
    <property type="match status" value="1"/>
</dbReference>
<keyword evidence="2 7" id="KW-0436">Ligase</keyword>
<evidence type="ECO:0000256" key="2">
    <source>
        <dbReference type="ARBA" id="ARBA00022598"/>
    </source>
</evidence>
<evidence type="ECO:0000256" key="3">
    <source>
        <dbReference type="ARBA" id="ARBA00022832"/>
    </source>
</evidence>
<evidence type="ECO:0000313" key="7">
    <source>
        <dbReference type="EMBL" id="ABS04705.1"/>
    </source>
</evidence>
<dbReference type="InterPro" id="IPR000873">
    <property type="entry name" value="AMP-dep_synth/lig_dom"/>
</dbReference>
<dbReference type="PROSITE" id="PS00455">
    <property type="entry name" value="AMP_BINDING"/>
    <property type="match status" value="1"/>
</dbReference>
<dbReference type="Proteomes" id="UP000001116">
    <property type="component" value="Chromosome"/>
</dbReference>
<dbReference type="GO" id="GO:0004467">
    <property type="term" value="F:long-chain fatty acid-CoA ligase activity"/>
    <property type="evidence" value="ECO:0007669"/>
    <property type="project" value="TreeGrafter"/>
</dbReference>
<proteinExistence type="inferred from homology"/>
<dbReference type="Gene3D" id="3.40.50.12780">
    <property type="entry name" value="N-terminal domain of ligase-like"/>
    <property type="match status" value="1"/>
</dbReference>
<dbReference type="InterPro" id="IPR020845">
    <property type="entry name" value="AMP-binding_CS"/>
</dbReference>
<keyword evidence="3" id="KW-0276">Fatty acid metabolism</keyword>
<dbReference type="RefSeq" id="WP_012087037.1">
    <property type="nucleotide sequence ID" value="NC_009664.2"/>
</dbReference>
<sequence length="599" mass="64863">MRSSCEPPLVQPATTGNLTDCVVETARQEPRRVSVSRKGADGQWRDTTAEEFLAEVTAIAKGLLAAGIAPGDRIGIMGRTSYEWTLFDVAGWFAGAVTVPVYETSSPEQIEWILADSGCVACVVETTENAGRVATVRERLPRLRDVWTLESGAVEELRTAGRDIADAEVERSRTLAGPDDPMTIIYTSGTTGRPKGCLLTHGNFLDLARNADAAIPEVLRRPGAATLLFIPLAHVFARFIQALCLVSRIRMGHTADAKDLLGDLAGFRPTFILAVPRVFQKVYNGAEQRAASGGKVKARIFEQAARTADAWSRSLDTGGPSLPLKLRHRLFDRLVYSKLRALMGGRVEYAVSGGAPMGEHLAHFFRGTGLVVLEGYGLTETAAPLTVTRPSRLRIGTVGPPLPGTDITIAEDGEVLARGVGVFREYLGRPRETEEAFLDGWFRTGDLGSLDEDGNLRITGRKKEIIVTANGKNVVPANLEDRLRAHPLISQAVVVGDGRHFVGCLLTLDEEALPSWGANHGKAGLDLPTARTDADVLAELQRAVDKANASVSRAESIRRFRVLTEDFTVENGYLTPSMKVKRSEVLTDLADEVEALYTS</sequence>
<dbReference type="Pfam" id="PF00501">
    <property type="entry name" value="AMP-binding"/>
    <property type="match status" value="1"/>
</dbReference>
<dbReference type="SUPFAM" id="SSF56801">
    <property type="entry name" value="Acetyl-CoA synthetase-like"/>
    <property type="match status" value="1"/>
</dbReference>
<evidence type="ECO:0000256" key="5">
    <source>
        <dbReference type="ARBA" id="ARBA00032875"/>
    </source>
</evidence>
<dbReference type="PANTHER" id="PTHR43272:SF32">
    <property type="entry name" value="AMP-DEPENDENT SYNTHETASE_LIGASE DOMAIN-CONTAINING PROTEIN"/>
    <property type="match status" value="1"/>
</dbReference>
<dbReference type="KEGG" id="kra:Krad_3241"/>
<dbReference type="CDD" id="cd05907">
    <property type="entry name" value="VL_LC_FACS_like"/>
    <property type="match status" value="1"/>
</dbReference>
<dbReference type="GO" id="GO:0016020">
    <property type="term" value="C:membrane"/>
    <property type="evidence" value="ECO:0007669"/>
    <property type="project" value="TreeGrafter"/>
</dbReference>
<dbReference type="STRING" id="266940.Krad_3241"/>
<feature type="domain" description="AMP-dependent synthetase/ligase" evidence="6">
    <location>
        <begin position="24"/>
        <end position="427"/>
    </location>
</feature>
<comment type="similarity">
    <text evidence="1">Belongs to the ATP-dependent AMP-binding enzyme family.</text>
</comment>
<dbReference type="Pfam" id="PF23562">
    <property type="entry name" value="AMP-binding_C_3"/>
    <property type="match status" value="1"/>
</dbReference>
<dbReference type="AlphaFoldDB" id="A6WD16"/>
<name>A6WD16_KINRD</name>
<gene>
    <name evidence="7" type="ordered locus">Krad_3241</name>
</gene>
<dbReference type="eggNOG" id="COG1022">
    <property type="taxonomic scope" value="Bacteria"/>
</dbReference>
<dbReference type="EMBL" id="CP000750">
    <property type="protein sequence ID" value="ABS04705.1"/>
    <property type="molecule type" value="Genomic_DNA"/>
</dbReference>
<evidence type="ECO:0000313" key="8">
    <source>
        <dbReference type="Proteomes" id="UP000001116"/>
    </source>
</evidence>
<keyword evidence="4" id="KW-0443">Lipid metabolism</keyword>